<dbReference type="Gene3D" id="3.40.50.300">
    <property type="entry name" value="P-loop containing nucleotide triphosphate hydrolases"/>
    <property type="match status" value="2"/>
</dbReference>
<comment type="caution">
    <text evidence="3">The sequence shown here is derived from an EMBL/GenBank/DDBJ whole genome shotgun (WGS) entry which is preliminary data.</text>
</comment>
<dbReference type="Pfam" id="PF07728">
    <property type="entry name" value="AAA_5"/>
    <property type="match status" value="1"/>
</dbReference>
<keyword evidence="1" id="KW-0175">Coiled coil</keyword>
<sequence>MSSVKSKYAQLEEFIFRKLWEDYKVSGKTFSVRKSFGDKNQDRFFIGTEKSNYLGFSYWSISLKIRNPIDVTSFVLGEAKGGEFYYNFQFVCPGVPKDDLEKACLFLALDFESHVKTKFENKYGYKNSKKGSKDYMFSIYPHKTFSDLESLWVSFTEFSQDITSVLENSIIETRGIYNDLETKRIEKGEFEKQIANLEKNNQIFLNKIKKEESNTNMPSKNTILYGPPGTGKTYHTVEMAFQIVNDNKKVDYKTSKDWFSKELQKEEDRQVDFITFHQNYSYEDFVMGIKPSLNGEEMSFRNHKGVFFEICQRAKLNLEQSSEKGGELVPDFQTVFDELLMPLTIDGNEIPIKMLKEGYEFSISGLNEKNLNFKKQKGDSQHTLSIQTIKDLFEGNREFNIQGLGSYYYPLVEELKNIQVKLTRKVSKVDLKNYVLIIDEINRANISRVFGELITLIEENKRWGETYQMEVRLPDGKTRFTVPKNLYIIGTMNTADKSIALLDIALRRRFDFVGLYPNSDLVVENWKTFFITLNENIISQKGKDFAIGHSYFMLEENKSFDFVNVMNKKVLPLLNEYFYSSRNSDLVKNLINSALIKSKLPYELLSDGYSDKIVSSK</sequence>
<protein>
    <submittedName>
        <fullName evidence="3">McrB family protein</fullName>
    </submittedName>
</protein>
<accession>A0ABV7YS29</accession>
<organism evidence="3 4">
    <name type="scientific">Lacihabitans lacunae</name>
    <dbReference type="NCBI Taxonomy" id="1028214"/>
    <lineage>
        <taxon>Bacteria</taxon>
        <taxon>Pseudomonadati</taxon>
        <taxon>Bacteroidota</taxon>
        <taxon>Cytophagia</taxon>
        <taxon>Cytophagales</taxon>
        <taxon>Leadbetterellaceae</taxon>
        <taxon>Lacihabitans</taxon>
    </lineage>
</organism>
<name>A0ABV7YS29_9BACT</name>
<dbReference type="InterPro" id="IPR011704">
    <property type="entry name" value="ATPase_dyneun-rel_AAA"/>
</dbReference>
<evidence type="ECO:0000256" key="1">
    <source>
        <dbReference type="SAM" id="Coils"/>
    </source>
</evidence>
<reference evidence="4" key="1">
    <citation type="journal article" date="2019" name="Int. J. Syst. Evol. Microbiol.">
        <title>The Global Catalogue of Microorganisms (GCM) 10K type strain sequencing project: providing services to taxonomists for standard genome sequencing and annotation.</title>
        <authorList>
            <consortium name="The Broad Institute Genomics Platform"/>
            <consortium name="The Broad Institute Genome Sequencing Center for Infectious Disease"/>
            <person name="Wu L."/>
            <person name="Ma J."/>
        </authorList>
    </citation>
    <scope>NUCLEOTIDE SEQUENCE [LARGE SCALE GENOMIC DNA]</scope>
    <source>
        <strain evidence="4">CECT 7956</strain>
    </source>
</reference>
<dbReference type="SMART" id="SM00382">
    <property type="entry name" value="AAA"/>
    <property type="match status" value="1"/>
</dbReference>
<dbReference type="InterPro" id="IPR027417">
    <property type="entry name" value="P-loop_NTPase"/>
</dbReference>
<keyword evidence="4" id="KW-1185">Reference proteome</keyword>
<evidence type="ECO:0000259" key="2">
    <source>
        <dbReference type="SMART" id="SM00382"/>
    </source>
</evidence>
<feature type="domain" description="AAA+ ATPase" evidence="2">
    <location>
        <begin position="218"/>
        <end position="520"/>
    </location>
</feature>
<feature type="coiled-coil region" evidence="1">
    <location>
        <begin position="180"/>
        <end position="214"/>
    </location>
</feature>
<dbReference type="PANTHER" id="PTHR37291:SF1">
    <property type="entry name" value="TYPE IV METHYL-DIRECTED RESTRICTION ENZYME ECOKMCRB SUBUNIT"/>
    <property type="match status" value="1"/>
</dbReference>
<proteinExistence type="predicted"/>
<evidence type="ECO:0000313" key="4">
    <source>
        <dbReference type="Proteomes" id="UP001595616"/>
    </source>
</evidence>
<evidence type="ECO:0000313" key="3">
    <source>
        <dbReference type="EMBL" id="MFC3809761.1"/>
    </source>
</evidence>
<dbReference type="Proteomes" id="UP001595616">
    <property type="component" value="Unassembled WGS sequence"/>
</dbReference>
<dbReference type="RefSeq" id="WP_379835229.1">
    <property type="nucleotide sequence ID" value="NZ_JBHRYQ010000001.1"/>
</dbReference>
<dbReference type="SUPFAM" id="SSF52540">
    <property type="entry name" value="P-loop containing nucleoside triphosphate hydrolases"/>
    <property type="match status" value="1"/>
</dbReference>
<dbReference type="InterPro" id="IPR003593">
    <property type="entry name" value="AAA+_ATPase"/>
</dbReference>
<dbReference type="InterPro" id="IPR052934">
    <property type="entry name" value="Methyl-DNA_Rec/Restrict_Enz"/>
</dbReference>
<gene>
    <name evidence="3" type="ORF">ACFOOI_03760</name>
</gene>
<dbReference type="PANTHER" id="PTHR37291">
    <property type="entry name" value="5-METHYLCYTOSINE-SPECIFIC RESTRICTION ENZYME B"/>
    <property type="match status" value="1"/>
</dbReference>
<dbReference type="EMBL" id="JBHRYQ010000001">
    <property type="protein sequence ID" value="MFC3809761.1"/>
    <property type="molecule type" value="Genomic_DNA"/>
</dbReference>